<evidence type="ECO:0000256" key="1">
    <source>
        <dbReference type="ARBA" id="ARBA00022694"/>
    </source>
</evidence>
<dbReference type="GO" id="GO:0001522">
    <property type="term" value="P:pseudouridine synthesis"/>
    <property type="evidence" value="ECO:0007669"/>
    <property type="project" value="InterPro"/>
</dbReference>
<dbReference type="GO" id="GO:0008033">
    <property type="term" value="P:tRNA processing"/>
    <property type="evidence" value="ECO:0007669"/>
    <property type="project" value="UniProtKB-KW"/>
</dbReference>
<dbReference type="InterPro" id="IPR020103">
    <property type="entry name" value="PsdUridine_synth_cat_dom_sf"/>
</dbReference>
<keyword evidence="1" id="KW-0819">tRNA processing</keyword>
<dbReference type="InterPro" id="IPR042214">
    <property type="entry name" value="TruD_catalytic"/>
</dbReference>
<dbReference type="WBParaSite" id="ASIM_0001903901-mRNA-1">
    <property type="protein sequence ID" value="ASIM_0001903901-mRNA-1"/>
    <property type="gene ID" value="ASIM_0001903901"/>
</dbReference>
<dbReference type="GO" id="GO:0003723">
    <property type="term" value="F:RNA binding"/>
    <property type="evidence" value="ECO:0007669"/>
    <property type="project" value="InterPro"/>
</dbReference>
<feature type="compositionally biased region" description="Acidic residues" evidence="2">
    <location>
        <begin position="151"/>
        <end position="162"/>
    </location>
</feature>
<dbReference type="Pfam" id="PF01142">
    <property type="entry name" value="TruD"/>
    <property type="match status" value="1"/>
</dbReference>
<dbReference type="GO" id="GO:0005634">
    <property type="term" value="C:nucleus"/>
    <property type="evidence" value="ECO:0007669"/>
    <property type="project" value="TreeGrafter"/>
</dbReference>
<protein>
    <submittedName>
        <fullName evidence="3">Putative pseudouridine synthase (inferred by orthology to a C. elegans protein)</fullName>
    </submittedName>
</protein>
<proteinExistence type="predicted"/>
<dbReference type="InterPro" id="IPR001656">
    <property type="entry name" value="PsdUridine_synth_TruD"/>
</dbReference>
<organism evidence="3">
    <name type="scientific">Anisakis simplex</name>
    <name type="common">Herring worm</name>
    <dbReference type="NCBI Taxonomy" id="6269"/>
    <lineage>
        <taxon>Eukaryota</taxon>
        <taxon>Metazoa</taxon>
        <taxon>Ecdysozoa</taxon>
        <taxon>Nematoda</taxon>
        <taxon>Chromadorea</taxon>
        <taxon>Rhabditida</taxon>
        <taxon>Spirurina</taxon>
        <taxon>Ascaridomorpha</taxon>
        <taxon>Ascaridoidea</taxon>
        <taxon>Anisakidae</taxon>
        <taxon>Anisakis</taxon>
        <taxon>Anisakis simplex complex</taxon>
    </lineage>
</organism>
<evidence type="ECO:0000256" key="2">
    <source>
        <dbReference type="SAM" id="MobiDB-lite"/>
    </source>
</evidence>
<feature type="region of interest" description="Disordered" evidence="2">
    <location>
        <begin position="139"/>
        <end position="162"/>
    </location>
</feature>
<name>A0A0M3KDI6_ANISI</name>
<dbReference type="GO" id="GO:0009982">
    <property type="term" value="F:pseudouridine synthase activity"/>
    <property type="evidence" value="ECO:0007669"/>
    <property type="project" value="InterPro"/>
</dbReference>
<dbReference type="Gene3D" id="3.30.2350.20">
    <property type="entry name" value="TruD, catalytic domain"/>
    <property type="match status" value="1"/>
</dbReference>
<dbReference type="AlphaFoldDB" id="A0A0M3KDI6"/>
<dbReference type="PANTHER" id="PTHR13326">
    <property type="entry name" value="TRNA PSEUDOURIDINE SYNTHASE D"/>
    <property type="match status" value="1"/>
</dbReference>
<accession>A0A0M3KDI6</accession>
<sequence>LEGDIDVEGAKLKETDDISRVALPLPSSDMNLPENEVSDWYEECMQEDGVTREMFRSLESQYAIGGVLRPMIVKVENVAYELLKYPDNDTRLQPDLNGEYDEDKIGSGDLKAVSLTFSLQSGCYATVALRQLTRTDMSKMAQSNNGGASDDVNEESELTATE</sequence>
<dbReference type="PANTHER" id="PTHR13326:SF31">
    <property type="entry name" value="PSEUDOURIDYLATE SYNTHASE 7 HOMOLOG"/>
    <property type="match status" value="1"/>
</dbReference>
<reference evidence="3" key="1">
    <citation type="submission" date="2017-02" db="UniProtKB">
        <authorList>
            <consortium name="WormBaseParasite"/>
        </authorList>
    </citation>
    <scope>IDENTIFICATION</scope>
</reference>
<evidence type="ECO:0000313" key="3">
    <source>
        <dbReference type="WBParaSite" id="ASIM_0001903901-mRNA-1"/>
    </source>
</evidence>
<dbReference type="SUPFAM" id="SSF55120">
    <property type="entry name" value="Pseudouridine synthase"/>
    <property type="match status" value="1"/>
</dbReference>